<reference evidence="3" key="1">
    <citation type="submission" date="2022-07" db="EMBL/GenBank/DDBJ databases">
        <authorList>
            <person name="Trinca V."/>
            <person name="Uliana J.V.C."/>
            <person name="Torres T.T."/>
            <person name="Ward R.J."/>
            <person name="Monesi N."/>
        </authorList>
    </citation>
    <scope>NUCLEOTIDE SEQUENCE</scope>
    <source>
        <strain evidence="3">HSMRA1968</strain>
        <tissue evidence="3">Whole embryos</tissue>
    </source>
</reference>
<dbReference type="AlphaFoldDB" id="A0A9Q0S4E8"/>
<dbReference type="Pfam" id="PF00397">
    <property type="entry name" value="WW"/>
    <property type="match status" value="1"/>
</dbReference>
<evidence type="ECO:0000313" key="4">
    <source>
        <dbReference type="Proteomes" id="UP001151699"/>
    </source>
</evidence>
<protein>
    <submittedName>
        <fullName evidence="3">E3 ubiquitin-protein ligase Nedd-4</fullName>
    </submittedName>
</protein>
<feature type="domain" description="WW" evidence="2">
    <location>
        <begin position="61"/>
        <end position="93"/>
    </location>
</feature>
<dbReference type="PROSITE" id="PS50020">
    <property type="entry name" value="WW_DOMAIN_2"/>
    <property type="match status" value="1"/>
</dbReference>
<organism evidence="3 4">
    <name type="scientific">Pseudolycoriella hygida</name>
    <dbReference type="NCBI Taxonomy" id="35572"/>
    <lineage>
        <taxon>Eukaryota</taxon>
        <taxon>Metazoa</taxon>
        <taxon>Ecdysozoa</taxon>
        <taxon>Arthropoda</taxon>
        <taxon>Hexapoda</taxon>
        <taxon>Insecta</taxon>
        <taxon>Pterygota</taxon>
        <taxon>Neoptera</taxon>
        <taxon>Endopterygota</taxon>
        <taxon>Diptera</taxon>
        <taxon>Nematocera</taxon>
        <taxon>Sciaroidea</taxon>
        <taxon>Sciaridae</taxon>
        <taxon>Pseudolycoriella</taxon>
    </lineage>
</organism>
<feature type="region of interest" description="Disordered" evidence="1">
    <location>
        <begin position="20"/>
        <end position="79"/>
    </location>
</feature>
<dbReference type="SMART" id="SM00456">
    <property type="entry name" value="WW"/>
    <property type="match status" value="1"/>
</dbReference>
<dbReference type="EMBL" id="WJQU01000002">
    <property type="protein sequence ID" value="KAJ6642960.1"/>
    <property type="molecule type" value="Genomic_DNA"/>
</dbReference>
<dbReference type="InterPro" id="IPR036020">
    <property type="entry name" value="WW_dom_sf"/>
</dbReference>
<dbReference type="SUPFAM" id="SSF51045">
    <property type="entry name" value="WW domain"/>
    <property type="match status" value="1"/>
</dbReference>
<evidence type="ECO:0000313" key="3">
    <source>
        <dbReference type="EMBL" id="KAJ6642960.1"/>
    </source>
</evidence>
<dbReference type="OrthoDB" id="423283at2759"/>
<dbReference type="InterPro" id="IPR001202">
    <property type="entry name" value="WW_dom"/>
</dbReference>
<gene>
    <name evidence="3" type="primary">Nedd4_1</name>
    <name evidence="3" type="ORF">Bhyg_07916</name>
</gene>
<evidence type="ECO:0000259" key="2">
    <source>
        <dbReference type="PROSITE" id="PS50020"/>
    </source>
</evidence>
<feature type="compositionally biased region" description="Low complexity" evidence="1">
    <location>
        <begin position="24"/>
        <end position="41"/>
    </location>
</feature>
<accession>A0A9Q0S4E8</accession>
<dbReference type="Proteomes" id="UP001151699">
    <property type="component" value="Chromosome B"/>
</dbReference>
<dbReference type="CDD" id="cd00201">
    <property type="entry name" value="WW"/>
    <property type="match status" value="1"/>
</dbReference>
<feature type="compositionally biased region" description="Polar residues" evidence="1">
    <location>
        <begin position="46"/>
        <end position="62"/>
    </location>
</feature>
<dbReference type="PROSITE" id="PS01159">
    <property type="entry name" value="WW_DOMAIN_1"/>
    <property type="match status" value="1"/>
</dbReference>
<proteinExistence type="predicted"/>
<sequence length="93" mass="10484">AKSRVRGTLEIYHAFVRDLDDNSENITSESPTPTETATPPEWDIINSPSSNNSFGANSTSDQLPDGWEERQDANGRTYYVNHVARTTQWERPS</sequence>
<dbReference type="Gene3D" id="2.20.70.10">
    <property type="match status" value="1"/>
</dbReference>
<feature type="non-terminal residue" evidence="3">
    <location>
        <position position="1"/>
    </location>
</feature>
<name>A0A9Q0S4E8_9DIPT</name>
<evidence type="ECO:0000256" key="1">
    <source>
        <dbReference type="SAM" id="MobiDB-lite"/>
    </source>
</evidence>
<keyword evidence="4" id="KW-1185">Reference proteome</keyword>
<comment type="caution">
    <text evidence="3">The sequence shown here is derived from an EMBL/GenBank/DDBJ whole genome shotgun (WGS) entry which is preliminary data.</text>
</comment>
<feature type="non-terminal residue" evidence="3">
    <location>
        <position position="93"/>
    </location>
</feature>